<dbReference type="Proteomes" id="UP001218218">
    <property type="component" value="Unassembled WGS sequence"/>
</dbReference>
<evidence type="ECO:0000313" key="2">
    <source>
        <dbReference type="EMBL" id="KAJ7314936.1"/>
    </source>
</evidence>
<gene>
    <name evidence="2" type="ORF">DFH08DRAFT_820909</name>
</gene>
<feature type="signal peptide" evidence="1">
    <location>
        <begin position="1"/>
        <end position="22"/>
    </location>
</feature>
<sequence length="181" mass="19874">MGPVTRLLWSFPLYSLLLSARSFWSLCSVRKGAYSGHSWTLQMPPLKDLCAILKTSDFFVVPTGMAYAVHYLDKHMDPGSALQFHLGCDHHLPGWIAQAFNELIMGNPLTISPEDQELLGRDILLVLTQTHAKVTNHCVTLAVCPPEPIHGHLVLQPLPLHHRVGQGLDLCARGVGNAAEG</sequence>
<reference evidence="2" key="1">
    <citation type="submission" date="2023-03" db="EMBL/GenBank/DDBJ databases">
        <title>Massive genome expansion in bonnet fungi (Mycena s.s.) driven by repeated elements and novel gene families across ecological guilds.</title>
        <authorList>
            <consortium name="Lawrence Berkeley National Laboratory"/>
            <person name="Harder C.B."/>
            <person name="Miyauchi S."/>
            <person name="Viragh M."/>
            <person name="Kuo A."/>
            <person name="Thoen E."/>
            <person name="Andreopoulos B."/>
            <person name="Lu D."/>
            <person name="Skrede I."/>
            <person name="Drula E."/>
            <person name="Henrissat B."/>
            <person name="Morin E."/>
            <person name="Kohler A."/>
            <person name="Barry K."/>
            <person name="LaButti K."/>
            <person name="Morin E."/>
            <person name="Salamov A."/>
            <person name="Lipzen A."/>
            <person name="Mereny Z."/>
            <person name="Hegedus B."/>
            <person name="Baldrian P."/>
            <person name="Stursova M."/>
            <person name="Weitz H."/>
            <person name="Taylor A."/>
            <person name="Grigoriev I.V."/>
            <person name="Nagy L.G."/>
            <person name="Martin F."/>
            <person name="Kauserud H."/>
        </authorList>
    </citation>
    <scope>NUCLEOTIDE SEQUENCE</scope>
    <source>
        <strain evidence="2">CBHHK002</strain>
    </source>
</reference>
<proteinExistence type="predicted"/>
<keyword evidence="3" id="KW-1185">Reference proteome</keyword>
<comment type="caution">
    <text evidence="2">The sequence shown here is derived from an EMBL/GenBank/DDBJ whole genome shotgun (WGS) entry which is preliminary data.</text>
</comment>
<feature type="chain" id="PRO_5042221297" evidence="1">
    <location>
        <begin position="23"/>
        <end position="181"/>
    </location>
</feature>
<dbReference type="EMBL" id="JARIHO010000064">
    <property type="protein sequence ID" value="KAJ7314936.1"/>
    <property type="molecule type" value="Genomic_DNA"/>
</dbReference>
<organism evidence="2 3">
    <name type="scientific">Mycena albidolilacea</name>
    <dbReference type="NCBI Taxonomy" id="1033008"/>
    <lineage>
        <taxon>Eukaryota</taxon>
        <taxon>Fungi</taxon>
        <taxon>Dikarya</taxon>
        <taxon>Basidiomycota</taxon>
        <taxon>Agaricomycotina</taxon>
        <taxon>Agaricomycetes</taxon>
        <taxon>Agaricomycetidae</taxon>
        <taxon>Agaricales</taxon>
        <taxon>Marasmiineae</taxon>
        <taxon>Mycenaceae</taxon>
        <taxon>Mycena</taxon>
    </lineage>
</organism>
<evidence type="ECO:0000313" key="3">
    <source>
        <dbReference type="Proteomes" id="UP001218218"/>
    </source>
</evidence>
<keyword evidence="1" id="KW-0732">Signal</keyword>
<dbReference type="AlphaFoldDB" id="A0AAD6ZC41"/>
<name>A0AAD6ZC41_9AGAR</name>
<protein>
    <submittedName>
        <fullName evidence="2">Uncharacterized protein</fullName>
    </submittedName>
</protein>
<accession>A0AAD6ZC41</accession>
<evidence type="ECO:0000256" key="1">
    <source>
        <dbReference type="SAM" id="SignalP"/>
    </source>
</evidence>